<dbReference type="GO" id="GO:0005829">
    <property type="term" value="C:cytosol"/>
    <property type="evidence" value="ECO:0007669"/>
    <property type="project" value="TreeGrafter"/>
</dbReference>
<organism evidence="5 6">
    <name type="scientific">Pedobacter hiemivivus</name>
    <dbReference type="NCBI Taxonomy" id="2530454"/>
    <lineage>
        <taxon>Bacteria</taxon>
        <taxon>Pseudomonadati</taxon>
        <taxon>Bacteroidota</taxon>
        <taxon>Sphingobacteriia</taxon>
        <taxon>Sphingobacteriales</taxon>
        <taxon>Sphingobacteriaceae</taxon>
        <taxon>Pedobacter</taxon>
    </lineage>
</organism>
<dbReference type="Pfam" id="PF07804">
    <property type="entry name" value="HipA_C"/>
    <property type="match status" value="1"/>
</dbReference>
<dbReference type="Gene3D" id="1.10.1070.20">
    <property type="match status" value="1"/>
</dbReference>
<dbReference type="RefSeq" id="WP_136881274.1">
    <property type="nucleotide sequence ID" value="NZ_SWDX01000007.1"/>
</dbReference>
<dbReference type="AlphaFoldDB" id="A0A4U1G4U3"/>
<dbReference type="PANTHER" id="PTHR37419:SF1">
    <property type="entry name" value="SERINE_THREONINE-PROTEIN KINASE TOXIN HIPA"/>
    <property type="match status" value="1"/>
</dbReference>
<evidence type="ECO:0000256" key="1">
    <source>
        <dbReference type="ARBA" id="ARBA00010164"/>
    </source>
</evidence>
<dbReference type="Proteomes" id="UP000309594">
    <property type="component" value="Unassembled WGS sequence"/>
</dbReference>
<accession>A0A4U1G4U3</accession>
<name>A0A4U1G4U3_9SPHI</name>
<comment type="similarity">
    <text evidence="1">Belongs to the HipA Ser/Thr kinase family.</text>
</comment>
<dbReference type="EMBL" id="SWDX01000007">
    <property type="protein sequence ID" value="TKC58558.1"/>
    <property type="molecule type" value="Genomic_DNA"/>
</dbReference>
<evidence type="ECO:0000313" key="6">
    <source>
        <dbReference type="Proteomes" id="UP000309594"/>
    </source>
</evidence>
<gene>
    <name evidence="5" type="ORF">FBD94_18250</name>
</gene>
<evidence type="ECO:0000259" key="4">
    <source>
        <dbReference type="Pfam" id="PF07804"/>
    </source>
</evidence>
<dbReference type="InterPro" id="IPR012893">
    <property type="entry name" value="HipA-like_C"/>
</dbReference>
<sequence length="315" mass="35954">MNRKCLYCYNELKDEVDYHEKCSLEFFGTKIPPLMEYSLKDMDRLAKDVVERSVAIPGVQPKLSLTLVKQSLDQGSVSRLTVVGALGGNYIFKPPSVHYKSMPENEHVTMRIAEEFGIPVVMSSLIRLASGELGYITKRIDRTKEGEKIHMLDMFQILEAVDKYKSSMEKVGKAIGDHSVNTQLDKLYYFELALFSFVSGNSDMHLKNFSMILSPQGWILSPAYDLLNVTLANPADKEELALTLGAKKRKIGRSQFDDLAERLALTIMQRDRAYNRLQKNRNKAFDWISKSFLSNEAKEEYIAILDSRYRQLGLL</sequence>
<keyword evidence="3" id="KW-0418">Kinase</keyword>
<evidence type="ECO:0000256" key="2">
    <source>
        <dbReference type="ARBA" id="ARBA00022679"/>
    </source>
</evidence>
<evidence type="ECO:0000313" key="5">
    <source>
        <dbReference type="EMBL" id="TKC58558.1"/>
    </source>
</evidence>
<evidence type="ECO:0000256" key="3">
    <source>
        <dbReference type="ARBA" id="ARBA00022777"/>
    </source>
</evidence>
<dbReference type="GO" id="GO:0004674">
    <property type="term" value="F:protein serine/threonine kinase activity"/>
    <property type="evidence" value="ECO:0007669"/>
    <property type="project" value="TreeGrafter"/>
</dbReference>
<dbReference type="PANTHER" id="PTHR37419">
    <property type="entry name" value="SERINE/THREONINE-PROTEIN KINASE TOXIN HIPA"/>
    <property type="match status" value="1"/>
</dbReference>
<comment type="caution">
    <text evidence="5">The sequence shown here is derived from an EMBL/GenBank/DDBJ whole genome shotgun (WGS) entry which is preliminary data.</text>
</comment>
<protein>
    <submittedName>
        <fullName evidence="5">HipA domain-containing protein</fullName>
    </submittedName>
</protein>
<reference evidence="5 6" key="1">
    <citation type="submission" date="2019-04" db="EMBL/GenBank/DDBJ databases">
        <title>Pedobacter sp. RP-1-16 sp. nov., isolated from Arctic soil.</title>
        <authorList>
            <person name="Dahal R.H."/>
            <person name="Kim D.-U."/>
        </authorList>
    </citation>
    <scope>NUCLEOTIDE SEQUENCE [LARGE SCALE GENOMIC DNA]</scope>
    <source>
        <strain evidence="5 6">RP-1-16</strain>
    </source>
</reference>
<dbReference type="InterPro" id="IPR052028">
    <property type="entry name" value="HipA_Ser/Thr_kinase"/>
</dbReference>
<proteinExistence type="inferred from homology"/>
<keyword evidence="2" id="KW-0808">Transferase</keyword>
<feature type="domain" description="HipA-like C-terminal" evidence="4">
    <location>
        <begin position="55"/>
        <end position="279"/>
    </location>
</feature>